<evidence type="ECO:0000256" key="2">
    <source>
        <dbReference type="ARBA" id="ARBA00024867"/>
    </source>
</evidence>
<dbReference type="GO" id="GO:0043709">
    <property type="term" value="P:cell adhesion involved in single-species biofilm formation"/>
    <property type="evidence" value="ECO:0007669"/>
    <property type="project" value="TreeGrafter"/>
</dbReference>
<dbReference type="InterPro" id="IPR050469">
    <property type="entry name" value="Diguanylate_Cyclase"/>
</dbReference>
<evidence type="ECO:0000259" key="4">
    <source>
        <dbReference type="PROSITE" id="PS50110"/>
    </source>
</evidence>
<evidence type="ECO:0000313" key="6">
    <source>
        <dbReference type="EMBL" id="VDN48959.1"/>
    </source>
</evidence>
<dbReference type="NCBIfam" id="TIGR00254">
    <property type="entry name" value="GGDEF"/>
    <property type="match status" value="1"/>
</dbReference>
<dbReference type="PROSITE" id="PS50110">
    <property type="entry name" value="RESPONSE_REGULATORY"/>
    <property type="match status" value="1"/>
</dbReference>
<dbReference type="PROSITE" id="PS50887">
    <property type="entry name" value="GGDEF"/>
    <property type="match status" value="1"/>
</dbReference>
<dbReference type="InterPro" id="IPR029787">
    <property type="entry name" value="Nucleotide_cyclase"/>
</dbReference>
<dbReference type="InterPro" id="IPR000160">
    <property type="entry name" value="GGDEF_dom"/>
</dbReference>
<dbReference type="GO" id="GO:1902201">
    <property type="term" value="P:negative regulation of bacterial-type flagellum-dependent cell motility"/>
    <property type="evidence" value="ECO:0007669"/>
    <property type="project" value="TreeGrafter"/>
</dbReference>
<feature type="domain" description="Response regulatory" evidence="4">
    <location>
        <begin position="6"/>
        <end position="122"/>
    </location>
</feature>
<protein>
    <recommendedName>
        <fullName evidence="1">Stage 0 sporulation protein A homolog</fullName>
    </recommendedName>
</protein>
<name>A0A3P7SAT4_9FIRM</name>
<dbReference type="Gene3D" id="3.30.70.270">
    <property type="match status" value="1"/>
</dbReference>
<keyword evidence="3" id="KW-0597">Phosphoprotein</keyword>
<dbReference type="OrthoDB" id="9805474at2"/>
<dbReference type="CDD" id="cd01949">
    <property type="entry name" value="GGDEF"/>
    <property type="match status" value="1"/>
</dbReference>
<dbReference type="PANTHER" id="PTHR45138">
    <property type="entry name" value="REGULATORY COMPONENTS OF SENSORY TRANSDUCTION SYSTEM"/>
    <property type="match status" value="1"/>
</dbReference>
<dbReference type="FunFam" id="3.30.70.270:FF:000001">
    <property type="entry name" value="Diguanylate cyclase domain protein"/>
    <property type="match status" value="1"/>
</dbReference>
<dbReference type="SUPFAM" id="SSF55073">
    <property type="entry name" value="Nucleotide cyclase"/>
    <property type="match status" value="1"/>
</dbReference>
<feature type="modified residue" description="4-aspartylphosphate" evidence="3">
    <location>
        <position position="55"/>
    </location>
</feature>
<dbReference type="InterPro" id="IPR001789">
    <property type="entry name" value="Sig_transdc_resp-reg_receiver"/>
</dbReference>
<dbReference type="RefSeq" id="WP_125138019.1">
    <property type="nucleotide sequence ID" value="NZ_LR130778.1"/>
</dbReference>
<feature type="domain" description="GGDEF" evidence="5">
    <location>
        <begin position="186"/>
        <end position="316"/>
    </location>
</feature>
<gene>
    <name evidence="6" type="ORF">PATL70BA_3044</name>
</gene>
<evidence type="ECO:0000256" key="1">
    <source>
        <dbReference type="ARBA" id="ARBA00018672"/>
    </source>
</evidence>
<dbReference type="SMART" id="SM00448">
    <property type="entry name" value="REC"/>
    <property type="match status" value="1"/>
</dbReference>
<dbReference type="PANTHER" id="PTHR45138:SF9">
    <property type="entry name" value="DIGUANYLATE CYCLASE DGCM-RELATED"/>
    <property type="match status" value="1"/>
</dbReference>
<dbReference type="Pfam" id="PF00990">
    <property type="entry name" value="GGDEF"/>
    <property type="match status" value="1"/>
</dbReference>
<dbReference type="EMBL" id="LR130778">
    <property type="protein sequence ID" value="VDN48959.1"/>
    <property type="molecule type" value="Genomic_DNA"/>
</dbReference>
<evidence type="ECO:0000256" key="3">
    <source>
        <dbReference type="PROSITE-ProRule" id="PRU00169"/>
    </source>
</evidence>
<dbReference type="Proteomes" id="UP000279029">
    <property type="component" value="Chromosome"/>
</dbReference>
<comment type="function">
    <text evidence="2">May play the central regulatory role in sporulation. It may be an element of the effector pathway responsible for the activation of sporulation genes in response to nutritional stress. Spo0A may act in concert with spo0H (a sigma factor) to control the expression of some genes that are critical to the sporulation process.</text>
</comment>
<dbReference type="SMART" id="SM00267">
    <property type="entry name" value="GGDEF"/>
    <property type="match status" value="1"/>
</dbReference>
<dbReference type="InterPro" id="IPR043128">
    <property type="entry name" value="Rev_trsase/Diguanyl_cyclase"/>
</dbReference>
<dbReference type="Gene3D" id="3.40.50.2300">
    <property type="match status" value="1"/>
</dbReference>
<accession>A0A3P7SAT4</accession>
<evidence type="ECO:0000313" key="7">
    <source>
        <dbReference type="Proteomes" id="UP000279029"/>
    </source>
</evidence>
<keyword evidence="7" id="KW-1185">Reference proteome</keyword>
<dbReference type="AlphaFoldDB" id="A0A3P7SAT4"/>
<dbReference type="SUPFAM" id="SSF52172">
    <property type="entry name" value="CheY-like"/>
    <property type="match status" value="1"/>
</dbReference>
<organism evidence="6 7">
    <name type="scientific">Petrocella atlantisensis</name>
    <dbReference type="NCBI Taxonomy" id="2173034"/>
    <lineage>
        <taxon>Bacteria</taxon>
        <taxon>Bacillati</taxon>
        <taxon>Bacillota</taxon>
        <taxon>Clostridia</taxon>
        <taxon>Lachnospirales</taxon>
        <taxon>Vallitaleaceae</taxon>
        <taxon>Petrocella</taxon>
    </lineage>
</organism>
<sequence>MEKIFKIMIVEDSKLYQKYLTDLMIKNHYEYICAFNGLEAIGLLRENKPDLILLDVHLPGCSGYDVCKHVRNTPDTYHIPIIFITSNNDQNDIVTGFQLGGNDYVTKPFNETILESRITNQLDHVYNRKLLNSYIQELESINTKLKEEKEHSEYLASRDHLTGLYNRRFIQSTLKELLLDHQLDQTSISLALFDIDDFKLVNDQYGHPCGDYTLNEVVTLIQSKIRDYDYLSRWGGEEFLLVLPHTTKESALPIMERILNTVDAHTFTYDKYSFKLTLTCGLSDFKPNEKYISILNRIDEALYEGKHTGKNRIIIK</sequence>
<evidence type="ECO:0000259" key="5">
    <source>
        <dbReference type="PROSITE" id="PS50887"/>
    </source>
</evidence>
<dbReference type="GO" id="GO:0005886">
    <property type="term" value="C:plasma membrane"/>
    <property type="evidence" value="ECO:0007669"/>
    <property type="project" value="TreeGrafter"/>
</dbReference>
<dbReference type="GO" id="GO:0000160">
    <property type="term" value="P:phosphorelay signal transduction system"/>
    <property type="evidence" value="ECO:0007669"/>
    <property type="project" value="InterPro"/>
</dbReference>
<dbReference type="InterPro" id="IPR011006">
    <property type="entry name" value="CheY-like_superfamily"/>
</dbReference>
<dbReference type="KEGG" id="cbar:PATL70BA_3044"/>
<dbReference type="GO" id="GO:0052621">
    <property type="term" value="F:diguanylate cyclase activity"/>
    <property type="evidence" value="ECO:0007669"/>
    <property type="project" value="TreeGrafter"/>
</dbReference>
<dbReference type="Pfam" id="PF00072">
    <property type="entry name" value="Response_reg"/>
    <property type="match status" value="1"/>
</dbReference>
<reference evidence="6 7" key="1">
    <citation type="submission" date="2018-09" db="EMBL/GenBank/DDBJ databases">
        <authorList>
            <person name="Postec A."/>
        </authorList>
    </citation>
    <scope>NUCLEOTIDE SEQUENCE [LARGE SCALE GENOMIC DNA]</scope>
    <source>
        <strain evidence="6">70B-A</strain>
    </source>
</reference>
<proteinExistence type="predicted"/>